<feature type="compositionally biased region" description="Basic and acidic residues" evidence="1">
    <location>
        <begin position="53"/>
        <end position="63"/>
    </location>
</feature>
<dbReference type="OrthoDB" id="8230562at2"/>
<protein>
    <submittedName>
        <fullName evidence="2">Uncharacterized protein</fullName>
    </submittedName>
</protein>
<dbReference type="Proteomes" id="UP000189935">
    <property type="component" value="Chromosome I"/>
</dbReference>
<evidence type="ECO:0000313" key="2">
    <source>
        <dbReference type="EMBL" id="SHK00797.1"/>
    </source>
</evidence>
<name>A0A1M6NYI2_9BRAD</name>
<dbReference type="EMBL" id="LT670844">
    <property type="protein sequence ID" value="SHK00797.1"/>
    <property type="molecule type" value="Genomic_DNA"/>
</dbReference>
<organism evidence="2 3">
    <name type="scientific">Bradyrhizobium lablabi</name>
    <dbReference type="NCBI Taxonomy" id="722472"/>
    <lineage>
        <taxon>Bacteria</taxon>
        <taxon>Pseudomonadati</taxon>
        <taxon>Pseudomonadota</taxon>
        <taxon>Alphaproteobacteria</taxon>
        <taxon>Hyphomicrobiales</taxon>
        <taxon>Nitrobacteraceae</taxon>
        <taxon>Bradyrhizobium</taxon>
    </lineage>
</organism>
<accession>A0A1M6NYI2</accession>
<sequence>MRWFSREKRKEIWDEEIQWPIGDIEAAHKIREICRSALDSAEKTGGFAGAPDGGKKDNKKNKYERERYERAARAAMAIAIKISDDLLRDSSVRQIVTLCLTAKDLKTARILFRAIQAVSIREDVLNEHPILRQ</sequence>
<evidence type="ECO:0000313" key="3">
    <source>
        <dbReference type="Proteomes" id="UP000189935"/>
    </source>
</evidence>
<dbReference type="RefSeq" id="WP_079544876.1">
    <property type="nucleotide sequence ID" value="NZ_LT670844.1"/>
</dbReference>
<gene>
    <name evidence="2" type="ORF">SAMN05444159_2165</name>
</gene>
<reference evidence="2 3" key="1">
    <citation type="submission" date="2016-11" db="EMBL/GenBank/DDBJ databases">
        <authorList>
            <person name="Jaros S."/>
            <person name="Januszkiewicz K."/>
            <person name="Wedrychowicz H."/>
        </authorList>
    </citation>
    <scope>NUCLEOTIDE SEQUENCE [LARGE SCALE GENOMIC DNA]</scope>
    <source>
        <strain evidence="2 3">GAS499</strain>
    </source>
</reference>
<dbReference type="AlphaFoldDB" id="A0A1M6NYI2"/>
<proteinExistence type="predicted"/>
<evidence type="ECO:0000256" key="1">
    <source>
        <dbReference type="SAM" id="MobiDB-lite"/>
    </source>
</evidence>
<feature type="region of interest" description="Disordered" evidence="1">
    <location>
        <begin position="44"/>
        <end position="63"/>
    </location>
</feature>